<keyword evidence="4" id="KW-1185">Reference proteome</keyword>
<dbReference type="InterPro" id="IPR025588">
    <property type="entry name" value="YcxB-like_C"/>
</dbReference>
<feature type="transmembrane region" description="Helical" evidence="1">
    <location>
        <begin position="33"/>
        <end position="55"/>
    </location>
</feature>
<keyword evidence="1" id="KW-1133">Transmembrane helix</keyword>
<name>C5RBT4_WEIPA</name>
<evidence type="ECO:0000256" key="1">
    <source>
        <dbReference type="SAM" id="Phobius"/>
    </source>
</evidence>
<evidence type="ECO:0000313" key="4">
    <source>
        <dbReference type="Proteomes" id="UP000004528"/>
    </source>
</evidence>
<accession>C5RBT4</accession>
<feature type="transmembrane region" description="Helical" evidence="1">
    <location>
        <begin position="61"/>
        <end position="83"/>
    </location>
</feature>
<evidence type="ECO:0000259" key="2">
    <source>
        <dbReference type="Pfam" id="PF14317"/>
    </source>
</evidence>
<sequence length="184" mass="22212">MITCQTTIDDKIVYIIYKHYLKTHRQISISNNFVGIAGIFLMLMGFIRVTHTIFFNVTWQFYDFFMLFVFLCGLYFFLSGLFFTPKNNLKKIRNRYLNKNQKSITVEYVFNTEGVQINQSDSKLFYQWPALKQVWDLPDYYILEVNPGRYNLINKEKFRNEDYFEFQNLLKQVLASEQYKKSTH</sequence>
<gene>
    <name evidence="3" type="ORF">HMPREF0877_1430</name>
</gene>
<keyword evidence="1" id="KW-0812">Transmembrane</keyword>
<proteinExistence type="predicted"/>
<evidence type="ECO:0000313" key="3">
    <source>
        <dbReference type="EMBL" id="EER74353.1"/>
    </source>
</evidence>
<dbReference type="Proteomes" id="UP000004528">
    <property type="component" value="Unassembled WGS sequence"/>
</dbReference>
<comment type="caution">
    <text evidence="3">The sequence shown here is derived from an EMBL/GenBank/DDBJ whole genome shotgun (WGS) entry which is preliminary data.</text>
</comment>
<dbReference type="Pfam" id="PF14317">
    <property type="entry name" value="YcxB"/>
    <property type="match status" value="1"/>
</dbReference>
<protein>
    <recommendedName>
        <fullName evidence="2">YcxB-like C-terminal domain-containing protein</fullName>
    </recommendedName>
</protein>
<dbReference type="HOGENOM" id="CLU_1467651_0_0_9"/>
<organism evidence="3 4">
    <name type="scientific">Weissella paramesenteroides ATCC 33313</name>
    <dbReference type="NCBI Taxonomy" id="585506"/>
    <lineage>
        <taxon>Bacteria</taxon>
        <taxon>Bacillati</taxon>
        <taxon>Bacillota</taxon>
        <taxon>Bacilli</taxon>
        <taxon>Lactobacillales</taxon>
        <taxon>Lactobacillaceae</taxon>
        <taxon>Weissella</taxon>
    </lineage>
</organism>
<keyword evidence="1" id="KW-0472">Membrane</keyword>
<dbReference type="RefSeq" id="WP_002827202.1">
    <property type="nucleotide sequence ID" value="NZ_GG697128.1"/>
</dbReference>
<dbReference type="EMBL" id="ACKU01000025">
    <property type="protein sequence ID" value="EER74353.1"/>
    <property type="molecule type" value="Genomic_DNA"/>
</dbReference>
<dbReference type="AlphaFoldDB" id="C5RBT4"/>
<reference evidence="3 4" key="1">
    <citation type="submission" date="2009-04" db="EMBL/GenBank/DDBJ databases">
        <authorList>
            <person name="Qin X."/>
            <person name="Bachman B."/>
            <person name="Battles P."/>
            <person name="Bell A."/>
            <person name="Bess C."/>
            <person name="Bickham C."/>
            <person name="Chaboub L."/>
            <person name="Chen D."/>
            <person name="Coyle M."/>
            <person name="Deiros D.R."/>
            <person name="Dinh H."/>
            <person name="Forbes L."/>
            <person name="Fowler G."/>
            <person name="Francisco L."/>
            <person name="Fu Q."/>
            <person name="Gubbala S."/>
            <person name="Hale W."/>
            <person name="Han Y."/>
            <person name="Hemphill L."/>
            <person name="Highlander S.K."/>
            <person name="Hirani K."/>
            <person name="Hogues M."/>
            <person name="Jackson L."/>
            <person name="Jakkamsetti A."/>
            <person name="Javaid M."/>
            <person name="Jiang H."/>
            <person name="Korchina V."/>
            <person name="Kovar C."/>
            <person name="Lara F."/>
            <person name="Lee S."/>
            <person name="Mata R."/>
            <person name="Mathew T."/>
            <person name="Moen C."/>
            <person name="Morales K."/>
            <person name="Munidasa M."/>
            <person name="Nazareth L."/>
            <person name="Ngo R."/>
            <person name="Nguyen L."/>
            <person name="Okwuonu G."/>
            <person name="Ongeri F."/>
            <person name="Patil S."/>
            <person name="Petrosino J."/>
            <person name="Pham C."/>
            <person name="Pham P."/>
            <person name="Pu L.-L."/>
            <person name="Puazo M."/>
            <person name="Raj R."/>
            <person name="Reid J."/>
            <person name="Rouhana J."/>
            <person name="Saada N."/>
            <person name="Shang Y."/>
            <person name="Simmons D."/>
            <person name="Thornton R."/>
            <person name="Warren J."/>
            <person name="Weissenberger G."/>
            <person name="Zhang J."/>
            <person name="Zhang L."/>
            <person name="Zhou C."/>
            <person name="Zhu D."/>
            <person name="Muzny D."/>
            <person name="Worley K."/>
            <person name="Gibbs R."/>
        </authorList>
    </citation>
    <scope>NUCLEOTIDE SEQUENCE [LARGE SCALE GENOMIC DNA]</scope>
    <source>
        <strain evidence="3 4">ATCC 33313</strain>
    </source>
</reference>
<feature type="domain" description="YcxB-like C-terminal" evidence="2">
    <location>
        <begin position="110"/>
        <end position="170"/>
    </location>
</feature>